<feature type="compositionally biased region" description="Low complexity" evidence="1">
    <location>
        <begin position="214"/>
        <end position="224"/>
    </location>
</feature>
<feature type="region of interest" description="Disordered" evidence="1">
    <location>
        <begin position="178"/>
        <end position="236"/>
    </location>
</feature>
<dbReference type="EMBL" id="KZ824487">
    <property type="protein sequence ID" value="RAK95681.1"/>
    <property type="molecule type" value="Genomic_DNA"/>
</dbReference>
<dbReference type="AlphaFoldDB" id="A0A395GJL7"/>
<evidence type="ECO:0000256" key="1">
    <source>
        <dbReference type="SAM" id="MobiDB-lite"/>
    </source>
</evidence>
<gene>
    <name evidence="2" type="ORF">BO80DRAFT_449994</name>
</gene>
<dbReference type="RefSeq" id="XP_025570009.1">
    <property type="nucleotide sequence ID" value="XM_025721779.1"/>
</dbReference>
<feature type="compositionally biased region" description="Basic and acidic residues" evidence="1">
    <location>
        <begin position="225"/>
        <end position="236"/>
    </location>
</feature>
<dbReference type="GeneID" id="37226644"/>
<evidence type="ECO:0000313" key="3">
    <source>
        <dbReference type="Proteomes" id="UP000249402"/>
    </source>
</evidence>
<accession>A0A395GJL7</accession>
<protein>
    <submittedName>
        <fullName evidence="2">Uncharacterized protein</fullName>
    </submittedName>
</protein>
<keyword evidence="3" id="KW-1185">Reference proteome</keyword>
<name>A0A395GJL7_9EURO</name>
<organism evidence="2 3">
    <name type="scientific">Aspergillus ibericus CBS 121593</name>
    <dbReference type="NCBI Taxonomy" id="1448316"/>
    <lineage>
        <taxon>Eukaryota</taxon>
        <taxon>Fungi</taxon>
        <taxon>Dikarya</taxon>
        <taxon>Ascomycota</taxon>
        <taxon>Pezizomycotina</taxon>
        <taxon>Eurotiomycetes</taxon>
        <taxon>Eurotiomycetidae</taxon>
        <taxon>Eurotiales</taxon>
        <taxon>Aspergillaceae</taxon>
        <taxon>Aspergillus</taxon>
        <taxon>Aspergillus subgen. Circumdati</taxon>
    </lineage>
</organism>
<dbReference type="VEuPathDB" id="FungiDB:BO80DRAFT_449994"/>
<sequence>MDALLATISPPNNLYQTWKRRLEPFFPQAQGFVIHVERDVTTYNIPLEIISITRWHSDSSFALISGEATGDIPDYRRCMEANLGTPHGYSSMHWGAILKAVHVMFYCNMNPGSQLECTGLFHGELDFESPTPDAERTLRMIKGTFATWKALDGIDMNAYSIIGPAAPITSNYEARVASGAGTSSGENDSDERSGDVGYVSSAEEQLIPRIQEVSTSDSGTGSSTDEVRNEGERSNQ</sequence>
<evidence type="ECO:0000313" key="2">
    <source>
        <dbReference type="EMBL" id="RAK95681.1"/>
    </source>
</evidence>
<reference evidence="2 3" key="1">
    <citation type="submission" date="2018-02" db="EMBL/GenBank/DDBJ databases">
        <title>The genomes of Aspergillus section Nigri reveals drivers in fungal speciation.</title>
        <authorList>
            <consortium name="DOE Joint Genome Institute"/>
            <person name="Vesth T.C."/>
            <person name="Nybo J."/>
            <person name="Theobald S."/>
            <person name="Brandl J."/>
            <person name="Frisvad J.C."/>
            <person name="Nielsen K.F."/>
            <person name="Lyhne E.K."/>
            <person name="Kogle M.E."/>
            <person name="Kuo A."/>
            <person name="Riley R."/>
            <person name="Clum A."/>
            <person name="Nolan M."/>
            <person name="Lipzen A."/>
            <person name="Salamov A."/>
            <person name="Henrissat B."/>
            <person name="Wiebenga A."/>
            <person name="De vries R.P."/>
            <person name="Grigoriev I.V."/>
            <person name="Mortensen U.H."/>
            <person name="Andersen M.R."/>
            <person name="Baker S.E."/>
        </authorList>
    </citation>
    <scope>NUCLEOTIDE SEQUENCE [LARGE SCALE GENOMIC DNA]</scope>
    <source>
        <strain evidence="2 3">CBS 121593</strain>
    </source>
</reference>
<dbReference type="Proteomes" id="UP000249402">
    <property type="component" value="Unassembled WGS sequence"/>
</dbReference>
<proteinExistence type="predicted"/>
<dbReference type="OrthoDB" id="10459734at2759"/>